<evidence type="ECO:0000313" key="2">
    <source>
        <dbReference type="EMBL" id="MDA4845089.1"/>
    </source>
</evidence>
<dbReference type="EMBL" id="JAPJZH010000003">
    <property type="protein sequence ID" value="MDA4845089.1"/>
    <property type="molecule type" value="Genomic_DNA"/>
</dbReference>
<keyword evidence="3" id="KW-1185">Reference proteome</keyword>
<gene>
    <name evidence="2" type="ORF">OOZ53_06985</name>
</gene>
<evidence type="ECO:0000259" key="1">
    <source>
        <dbReference type="Pfam" id="PF01261"/>
    </source>
</evidence>
<dbReference type="InterPro" id="IPR013022">
    <property type="entry name" value="Xyl_isomerase-like_TIM-brl"/>
</dbReference>
<protein>
    <submittedName>
        <fullName evidence="2">TIM barrel protein</fullName>
    </submittedName>
</protein>
<reference evidence="2" key="1">
    <citation type="submission" date="2022-11" db="EMBL/GenBank/DDBJ databases">
        <title>Hoeflea poritis sp. nov., isolated from scleractinian coral Porites lutea.</title>
        <authorList>
            <person name="Zhang G."/>
            <person name="Wei Q."/>
            <person name="Cai L."/>
        </authorList>
    </citation>
    <scope>NUCLEOTIDE SEQUENCE</scope>
    <source>
        <strain evidence="2">E7-10</strain>
    </source>
</reference>
<dbReference type="InterPro" id="IPR050312">
    <property type="entry name" value="IolE/XylAMocC-like"/>
</dbReference>
<dbReference type="Gene3D" id="3.20.20.150">
    <property type="entry name" value="Divalent-metal-dependent TIM barrel enzymes"/>
    <property type="match status" value="1"/>
</dbReference>
<dbReference type="Proteomes" id="UP001148313">
    <property type="component" value="Unassembled WGS sequence"/>
</dbReference>
<name>A0ABT4VK46_9HYPH</name>
<dbReference type="Pfam" id="PF01261">
    <property type="entry name" value="AP_endonuc_2"/>
    <property type="match status" value="1"/>
</dbReference>
<proteinExistence type="predicted"/>
<evidence type="ECO:0000313" key="3">
    <source>
        <dbReference type="Proteomes" id="UP001148313"/>
    </source>
</evidence>
<accession>A0ABT4VK46</accession>
<dbReference type="SUPFAM" id="SSF51658">
    <property type="entry name" value="Xylose isomerase-like"/>
    <property type="match status" value="1"/>
</dbReference>
<dbReference type="RefSeq" id="WP_271088646.1">
    <property type="nucleotide sequence ID" value="NZ_JAPJZH010000003.1"/>
</dbReference>
<organism evidence="2 3">
    <name type="scientific">Hoeflea poritis</name>
    <dbReference type="NCBI Taxonomy" id="2993659"/>
    <lineage>
        <taxon>Bacteria</taxon>
        <taxon>Pseudomonadati</taxon>
        <taxon>Pseudomonadota</taxon>
        <taxon>Alphaproteobacteria</taxon>
        <taxon>Hyphomicrobiales</taxon>
        <taxon>Rhizobiaceae</taxon>
        <taxon>Hoeflea</taxon>
    </lineage>
</organism>
<dbReference type="InterPro" id="IPR036237">
    <property type="entry name" value="Xyl_isomerase-like_sf"/>
</dbReference>
<dbReference type="PANTHER" id="PTHR12110:SF48">
    <property type="entry name" value="BLL3656 PROTEIN"/>
    <property type="match status" value="1"/>
</dbReference>
<feature type="domain" description="Xylose isomerase-like TIM barrel" evidence="1">
    <location>
        <begin position="24"/>
        <end position="237"/>
    </location>
</feature>
<dbReference type="PANTHER" id="PTHR12110">
    <property type="entry name" value="HYDROXYPYRUVATE ISOMERASE"/>
    <property type="match status" value="1"/>
</dbReference>
<sequence length="271" mass="28646">MTHPLALHQLCLMDVAPVELPGIAREAGLSRVSVFVTPPSADLDVFPLVKAGRESKEFVAACRTHDVQVHNIDCFSIGPETDFADFEQALDVGAEIGARRLTALVQDPDPGRAAARMAQFAELAQAHGIAVSIEFMKFSKLQSIEAGALLVTKSGHNNLSLLVDVLHLIRTGGNIADLKATDSRLIGAAQICDGPLDVPEGGFGEALHNRGIPGEGEFPLPAFLAALPADCPVDIEAPLKRLADKGVSPLERAQRLVRATNVLLAEGFDGG</sequence>
<comment type="caution">
    <text evidence="2">The sequence shown here is derived from an EMBL/GenBank/DDBJ whole genome shotgun (WGS) entry which is preliminary data.</text>
</comment>